<dbReference type="Gene3D" id="2.120.10.30">
    <property type="entry name" value="TolB, C-terminal domain"/>
    <property type="match status" value="1"/>
</dbReference>
<dbReference type="Pfam" id="PF07995">
    <property type="entry name" value="GSDH"/>
    <property type="match status" value="1"/>
</dbReference>
<proteinExistence type="predicted"/>
<evidence type="ECO:0000313" key="2">
    <source>
        <dbReference type="EMBL" id="SFB25248.1"/>
    </source>
</evidence>
<dbReference type="InterPro" id="IPR011041">
    <property type="entry name" value="Quinoprot_gluc/sorb_DH_b-prop"/>
</dbReference>
<dbReference type="PANTHER" id="PTHR19328">
    <property type="entry name" value="HEDGEHOG-INTERACTING PROTEIN"/>
    <property type="match status" value="1"/>
</dbReference>
<evidence type="ECO:0000313" key="3">
    <source>
        <dbReference type="Proteomes" id="UP000198790"/>
    </source>
</evidence>
<dbReference type="AlphaFoldDB" id="A0A1I0ZLI8"/>
<dbReference type="PANTHER" id="PTHR19328:SF40">
    <property type="entry name" value="BLL0591 PROTEIN"/>
    <property type="match status" value="1"/>
</dbReference>
<dbReference type="PROSITE" id="PS51257">
    <property type="entry name" value="PROKAR_LIPOPROTEIN"/>
    <property type="match status" value="1"/>
</dbReference>
<organism evidence="2 3">
    <name type="scientific">Algoriphagus aquimarinus</name>
    <dbReference type="NCBI Taxonomy" id="237018"/>
    <lineage>
        <taxon>Bacteria</taxon>
        <taxon>Pseudomonadati</taxon>
        <taxon>Bacteroidota</taxon>
        <taxon>Cytophagia</taxon>
        <taxon>Cytophagales</taxon>
        <taxon>Cyclobacteriaceae</taxon>
        <taxon>Algoriphagus</taxon>
    </lineage>
</organism>
<dbReference type="InterPro" id="IPR011042">
    <property type="entry name" value="6-blade_b-propeller_TolB-like"/>
</dbReference>
<reference evidence="2 3" key="1">
    <citation type="submission" date="2016-10" db="EMBL/GenBank/DDBJ databases">
        <authorList>
            <person name="de Groot N.N."/>
        </authorList>
    </citation>
    <scope>NUCLEOTIDE SEQUENCE [LARGE SCALE GENOMIC DNA]</scope>
    <source>
        <strain evidence="2 3">DSM 23399</strain>
    </source>
</reference>
<dbReference type="InterPro" id="IPR012938">
    <property type="entry name" value="Glc/Sorbosone_DH"/>
</dbReference>
<dbReference type="EMBL" id="FOKK01000006">
    <property type="protein sequence ID" value="SFB25248.1"/>
    <property type="molecule type" value="Genomic_DNA"/>
</dbReference>
<dbReference type="Proteomes" id="UP000198790">
    <property type="component" value="Unassembled WGS sequence"/>
</dbReference>
<feature type="domain" description="Glucose/Sorbosone dehydrogenase" evidence="1">
    <location>
        <begin position="142"/>
        <end position="329"/>
    </location>
</feature>
<name>A0A1I0ZLI8_9BACT</name>
<dbReference type="STRING" id="237018.SAMN04489723_106107"/>
<sequence>MKQPIMKYLSKISVALGIGITLFTFGCGQNQKADAQNIKTPNSANKRNISDAKADVKLDKIKLPENFKIEVWAADIPNAREMTISEDGIVFVGSRQEGHVYAVIDEDGDGKADTKYTLAEDLQMPNGVAYKGGDLYVAEVSRIIRFKDIKNNLNNPTFEVVYDGYPTENHHGWKFIAFGPDGKLYVPVGAPCNICESENEIFASITRLDVDSPNPTPEIVAHGVRNSVGFDWDPKTGDMWFTDNGRDMMGDDVPNCELNHITEAGQHFGYPYWHEGSVKDPEFGGKGGVQSDYIAPAAKLGAHVAPLGMRFYEGDMFPSEYRNQVIIAKHGSWNRSKKSGYVLSSLNVDGSKASGEKVFASGWLDEEAQEAWGRPVDVQEMKDGSLLISDDMAGVIYRVTYSGK</sequence>
<gene>
    <name evidence="2" type="ORF">SAMN04489723_106107</name>
</gene>
<evidence type="ECO:0000259" key="1">
    <source>
        <dbReference type="Pfam" id="PF07995"/>
    </source>
</evidence>
<keyword evidence="3" id="KW-1185">Reference proteome</keyword>
<dbReference type="SUPFAM" id="SSF50952">
    <property type="entry name" value="Soluble quinoprotein glucose dehydrogenase"/>
    <property type="match status" value="1"/>
</dbReference>
<accession>A0A1I0ZLI8</accession>
<dbReference type="RefSeq" id="WP_245786821.1">
    <property type="nucleotide sequence ID" value="NZ_FOKK01000006.1"/>
</dbReference>
<protein>
    <submittedName>
        <fullName evidence="2">Glucose/arabinose dehydrogenase, beta-propeller fold</fullName>
    </submittedName>
</protein>